<evidence type="ECO:0000313" key="12">
    <source>
        <dbReference type="EMBL" id="CAI8054352.1"/>
    </source>
</evidence>
<feature type="domain" description="Conserved oligomeric Golgi complex subunit 3 N-terminal" evidence="10">
    <location>
        <begin position="111"/>
        <end position="254"/>
    </location>
</feature>
<dbReference type="InterPro" id="IPR048685">
    <property type="entry name" value="COG3_C"/>
</dbReference>
<dbReference type="Proteomes" id="UP001174909">
    <property type="component" value="Unassembled WGS sequence"/>
</dbReference>
<comment type="similarity">
    <text evidence="2">Belongs to the COG3 family.</text>
</comment>
<name>A0AA35TWG9_GEOBA</name>
<evidence type="ECO:0000256" key="4">
    <source>
        <dbReference type="ARBA" id="ARBA00022448"/>
    </source>
</evidence>
<evidence type="ECO:0000256" key="2">
    <source>
        <dbReference type="ARBA" id="ARBA00009936"/>
    </source>
</evidence>
<evidence type="ECO:0000313" key="13">
    <source>
        <dbReference type="Proteomes" id="UP001174909"/>
    </source>
</evidence>
<keyword evidence="4" id="KW-0813">Transport</keyword>
<evidence type="ECO:0000259" key="11">
    <source>
        <dbReference type="Pfam" id="PF20671"/>
    </source>
</evidence>
<keyword evidence="7" id="KW-0472">Membrane</keyword>
<evidence type="ECO:0000256" key="9">
    <source>
        <dbReference type="SAM" id="MobiDB-lite"/>
    </source>
</evidence>
<dbReference type="InterPro" id="IPR007265">
    <property type="entry name" value="COG_su3"/>
</dbReference>
<keyword evidence="5" id="KW-0653">Protein transport</keyword>
<evidence type="ECO:0000256" key="1">
    <source>
        <dbReference type="ARBA" id="ARBA00004395"/>
    </source>
</evidence>
<evidence type="ECO:0000256" key="3">
    <source>
        <dbReference type="ARBA" id="ARBA00020976"/>
    </source>
</evidence>
<evidence type="ECO:0000256" key="6">
    <source>
        <dbReference type="ARBA" id="ARBA00023034"/>
    </source>
</evidence>
<dbReference type="InterPro" id="IPR048320">
    <property type="entry name" value="COG3_N"/>
</dbReference>
<dbReference type="GO" id="GO:0000139">
    <property type="term" value="C:Golgi membrane"/>
    <property type="evidence" value="ECO:0007669"/>
    <property type="project" value="UniProtKB-SubCell"/>
</dbReference>
<protein>
    <recommendedName>
        <fullName evidence="3">Conserved oligomeric Golgi complex subunit 3</fullName>
    </recommendedName>
    <alternativeName>
        <fullName evidence="8">Component of oligomeric Golgi complex 3</fullName>
    </alternativeName>
</protein>
<reference evidence="12" key="1">
    <citation type="submission" date="2023-03" db="EMBL/GenBank/DDBJ databases">
        <authorList>
            <person name="Steffen K."/>
            <person name="Cardenas P."/>
        </authorList>
    </citation>
    <scope>NUCLEOTIDE SEQUENCE</scope>
</reference>
<accession>A0AA35TWG9</accession>
<dbReference type="GO" id="GO:0005801">
    <property type="term" value="C:cis-Golgi network"/>
    <property type="evidence" value="ECO:0007669"/>
    <property type="project" value="InterPro"/>
</dbReference>
<sequence>MFTTAAVRERLSRWDTLAALSDRQKECFLELSSTAANRPVPEHVMGGNPTVTYQFSPYCYFQLPTEDGVVADVSGSLSSQLDSIQTSQQFMAWCAEVEAQAESEQDKCYREYISQLSQYRCQCGEMLEEAESALVTLANMRERHQFVSQRTGALHGACQQLMEDQTKLVNLAESISSKLTYFTELDRIGTRLGSPAFSVTSDGFLPLLSRLDECISFTEQNLHYKESQVYLTRFRQYLSRALALVKQHVVSTLRLTTSSVLPKPGAVAVLSENSYAQFYGKFRSSAPKIKALMKEIELRADTAAEYKNLLHDCCHSYVGQRGLLLTSSVHSSLAQITQQHSTDSTALVRAGCDFMCRVCQDEYQLYFHFFSVDSPELKGLLESLCYTLYDVLRPVVIHINHLETLADLCSILKVEMLEEIVSQKGQELAVFGTVVRQLLGDAQQRIVFRAQRYIQTDIRGYSPAPGDLAYPDKLVVAGQVVATEAGLDPDTTDSDSVFDTSGTESDTGGGAGRRRKGKRVAAVDMHDMWYPTVRRTLLCLSKLYRCIDKSIFEGIAQEALSECVKSLCSASGTMASKKPSVDAQLFLIKHLLILREQIAAFDVEFAVTEFSLDWTKTTAAMYELLKKKSRLFSFGSNNAFLEFFLEGVPGLLQTQMDSKKEVDVQLKAVCERFISDMTSGLTVPLKDFLAKCDVIFQLAEKDRLDPASTLLQQPFAKADEVHQVVVQGNKLIKTKVPALRQSLALYLANEETEHILFRPVKASVLQAYEALERIAVRYYSTSDQFIISTPTQDQVSLMLALTQDQDHTQELP</sequence>
<dbReference type="EMBL" id="CASHTH010004169">
    <property type="protein sequence ID" value="CAI8054352.1"/>
    <property type="molecule type" value="Genomic_DNA"/>
</dbReference>
<feature type="region of interest" description="Disordered" evidence="9">
    <location>
        <begin position="487"/>
        <end position="517"/>
    </location>
</feature>
<evidence type="ECO:0000256" key="7">
    <source>
        <dbReference type="ARBA" id="ARBA00023136"/>
    </source>
</evidence>
<proteinExistence type="inferred from homology"/>
<dbReference type="GO" id="GO:0006891">
    <property type="term" value="P:intra-Golgi vesicle-mediated transport"/>
    <property type="evidence" value="ECO:0007669"/>
    <property type="project" value="TreeGrafter"/>
</dbReference>
<feature type="compositionally biased region" description="Low complexity" evidence="9">
    <location>
        <begin position="494"/>
        <end position="506"/>
    </location>
</feature>
<dbReference type="GO" id="GO:0007030">
    <property type="term" value="P:Golgi organization"/>
    <property type="evidence" value="ECO:0007669"/>
    <property type="project" value="TreeGrafter"/>
</dbReference>
<dbReference type="GO" id="GO:0006886">
    <property type="term" value="P:intracellular protein transport"/>
    <property type="evidence" value="ECO:0007669"/>
    <property type="project" value="InterPro"/>
</dbReference>
<dbReference type="GO" id="GO:0017119">
    <property type="term" value="C:Golgi transport complex"/>
    <property type="evidence" value="ECO:0007669"/>
    <property type="project" value="TreeGrafter"/>
</dbReference>
<keyword evidence="6" id="KW-0333">Golgi apparatus</keyword>
<dbReference type="AlphaFoldDB" id="A0AA35TWG9"/>
<evidence type="ECO:0000256" key="8">
    <source>
        <dbReference type="ARBA" id="ARBA00031339"/>
    </source>
</evidence>
<organism evidence="12 13">
    <name type="scientific">Geodia barretti</name>
    <name type="common">Barrett's horny sponge</name>
    <dbReference type="NCBI Taxonomy" id="519541"/>
    <lineage>
        <taxon>Eukaryota</taxon>
        <taxon>Metazoa</taxon>
        <taxon>Porifera</taxon>
        <taxon>Demospongiae</taxon>
        <taxon>Heteroscleromorpha</taxon>
        <taxon>Tetractinellida</taxon>
        <taxon>Astrophorina</taxon>
        <taxon>Geodiidae</taxon>
        <taxon>Geodia</taxon>
    </lineage>
</organism>
<evidence type="ECO:0000256" key="5">
    <source>
        <dbReference type="ARBA" id="ARBA00022927"/>
    </source>
</evidence>
<feature type="domain" description="Conserved oligomeric Golgi complex subunit 3 C-terminal" evidence="11">
    <location>
        <begin position="276"/>
        <end position="616"/>
    </location>
</feature>
<dbReference type="PANTHER" id="PTHR13302">
    <property type="entry name" value="CONSERVED OLIGOMERIC GOLGI COMPLEX COMPONENT 3"/>
    <property type="match status" value="1"/>
</dbReference>
<comment type="caution">
    <text evidence="12">The sequence shown here is derived from an EMBL/GenBank/DDBJ whole genome shotgun (WGS) entry which is preliminary data.</text>
</comment>
<evidence type="ECO:0000259" key="10">
    <source>
        <dbReference type="Pfam" id="PF04136"/>
    </source>
</evidence>
<gene>
    <name evidence="12" type="ORF">GBAR_LOCUS29669</name>
</gene>
<keyword evidence="13" id="KW-1185">Reference proteome</keyword>
<comment type="subcellular location">
    <subcellularLocation>
        <location evidence="1">Golgi apparatus membrane</location>
        <topology evidence="1">Peripheral membrane protein</topology>
    </subcellularLocation>
</comment>
<dbReference type="Pfam" id="PF20671">
    <property type="entry name" value="COG3_C"/>
    <property type="match status" value="1"/>
</dbReference>
<dbReference type="Pfam" id="PF04136">
    <property type="entry name" value="COG3_N"/>
    <property type="match status" value="1"/>
</dbReference>
<dbReference type="PANTHER" id="PTHR13302:SF8">
    <property type="entry name" value="CONSERVED OLIGOMERIC GOLGI COMPLEX SUBUNIT 3"/>
    <property type="match status" value="1"/>
</dbReference>